<keyword evidence="6" id="KW-0175">Coiled coil</keyword>
<dbReference type="Pfam" id="PF08447">
    <property type="entry name" value="PAS_3"/>
    <property type="match status" value="3"/>
</dbReference>
<dbReference type="InterPro" id="IPR052162">
    <property type="entry name" value="Sensor_kinase/Photoreceptor"/>
</dbReference>
<feature type="domain" description="PAS" evidence="8">
    <location>
        <begin position="731"/>
        <end position="803"/>
    </location>
</feature>
<dbReference type="Gene3D" id="3.30.565.10">
    <property type="entry name" value="Histidine kinase-like ATPase, C-terminal domain"/>
    <property type="match status" value="1"/>
</dbReference>
<evidence type="ECO:0000256" key="5">
    <source>
        <dbReference type="ARBA" id="ARBA00022777"/>
    </source>
</evidence>
<evidence type="ECO:0000259" key="7">
    <source>
        <dbReference type="PROSITE" id="PS50109"/>
    </source>
</evidence>
<feature type="domain" description="PAC" evidence="9">
    <location>
        <begin position="807"/>
        <end position="859"/>
    </location>
</feature>
<dbReference type="InterPro" id="IPR001610">
    <property type="entry name" value="PAC"/>
</dbReference>
<feature type="domain" description="PAS" evidence="8">
    <location>
        <begin position="482"/>
        <end position="552"/>
    </location>
</feature>
<dbReference type="InterPro" id="IPR036890">
    <property type="entry name" value="HATPase_C_sf"/>
</dbReference>
<dbReference type="InterPro" id="IPR004358">
    <property type="entry name" value="Sig_transdc_His_kin-like_C"/>
</dbReference>
<evidence type="ECO:0000256" key="2">
    <source>
        <dbReference type="ARBA" id="ARBA00012438"/>
    </source>
</evidence>
<dbReference type="EC" id="2.7.13.3" evidence="2"/>
<keyword evidence="3" id="KW-0597">Phosphoprotein</keyword>
<feature type="domain" description="PAS" evidence="8">
    <location>
        <begin position="353"/>
        <end position="425"/>
    </location>
</feature>
<keyword evidence="5" id="KW-0418">Kinase</keyword>
<dbReference type="PROSITE" id="PS50112">
    <property type="entry name" value="PAS"/>
    <property type="match status" value="4"/>
</dbReference>
<proteinExistence type="predicted"/>
<dbReference type="InterPro" id="IPR000014">
    <property type="entry name" value="PAS"/>
</dbReference>
<organism evidence="10 11">
    <name type="scientific">Rhodocytophaga aerolata</name>
    <dbReference type="NCBI Taxonomy" id="455078"/>
    <lineage>
        <taxon>Bacteria</taxon>
        <taxon>Pseudomonadati</taxon>
        <taxon>Bacteroidota</taxon>
        <taxon>Cytophagia</taxon>
        <taxon>Cytophagales</taxon>
        <taxon>Rhodocytophagaceae</taxon>
        <taxon>Rhodocytophaga</taxon>
    </lineage>
</organism>
<accession>A0ABT8R243</accession>
<dbReference type="RefSeq" id="WP_302036790.1">
    <property type="nucleotide sequence ID" value="NZ_JAUKPO010000003.1"/>
</dbReference>
<evidence type="ECO:0000259" key="9">
    <source>
        <dbReference type="PROSITE" id="PS50113"/>
    </source>
</evidence>
<name>A0ABT8R243_9BACT</name>
<dbReference type="PROSITE" id="PS50109">
    <property type="entry name" value="HIS_KIN"/>
    <property type="match status" value="1"/>
</dbReference>
<comment type="caution">
    <text evidence="10">The sequence shown here is derived from an EMBL/GenBank/DDBJ whole genome shotgun (WGS) entry which is preliminary data.</text>
</comment>
<dbReference type="PANTHER" id="PTHR43304:SF1">
    <property type="entry name" value="PAC DOMAIN-CONTAINING PROTEIN"/>
    <property type="match status" value="1"/>
</dbReference>
<feature type="domain" description="PAC" evidence="9">
    <location>
        <begin position="300"/>
        <end position="352"/>
    </location>
</feature>
<protein>
    <recommendedName>
        <fullName evidence="2">histidine kinase</fullName>
        <ecNumber evidence="2">2.7.13.3</ecNumber>
    </recommendedName>
</protein>
<dbReference type="CDD" id="cd00082">
    <property type="entry name" value="HisKA"/>
    <property type="match status" value="1"/>
</dbReference>
<dbReference type="PROSITE" id="PS50113">
    <property type="entry name" value="PAC"/>
    <property type="match status" value="3"/>
</dbReference>
<evidence type="ECO:0000313" key="11">
    <source>
        <dbReference type="Proteomes" id="UP001168528"/>
    </source>
</evidence>
<comment type="catalytic activity">
    <reaction evidence="1">
        <text>ATP + protein L-histidine = ADP + protein N-phospho-L-histidine.</text>
        <dbReference type="EC" id="2.7.13.3"/>
    </reaction>
</comment>
<feature type="coiled-coil region" evidence="6">
    <location>
        <begin position="192"/>
        <end position="230"/>
    </location>
</feature>
<dbReference type="Pfam" id="PF13426">
    <property type="entry name" value="PAS_9"/>
    <property type="match status" value="1"/>
</dbReference>
<dbReference type="InterPro" id="IPR003661">
    <property type="entry name" value="HisK_dim/P_dom"/>
</dbReference>
<evidence type="ECO:0000313" key="10">
    <source>
        <dbReference type="EMBL" id="MDO1445984.1"/>
    </source>
</evidence>
<dbReference type="InterPro" id="IPR000700">
    <property type="entry name" value="PAS-assoc_C"/>
</dbReference>
<dbReference type="InterPro" id="IPR003594">
    <property type="entry name" value="HATPase_dom"/>
</dbReference>
<evidence type="ECO:0000256" key="6">
    <source>
        <dbReference type="SAM" id="Coils"/>
    </source>
</evidence>
<sequence length="1088" mass="123984">MYQDQALQITLVPSFTESQAHNGCAAVIKKIAYAKGSQGRVFQKSALEVDLQLPGETQEREQAPSQLAGISTEVPEKNFAQEEARYKNQLIENMTADFPVILSRIDKQGIVQEMVGLGLQSFGLTDNQLAGYNVLEHDAQLALYLRRVLAGEKVSFIFEHTYKGRKIYFQCFYFLDSTRQCASGFSIDITEQKETETKLKQNETQLTRLNEQLESSVQERTKKLSDSEERYRSLIIASSSIVWTANSAGEMTEQNSQWEQFTGQTFEQYRQMGWLQAILPIDRVKNKQLWANAFLEKVPVDTECRLQHRGGQYRYVAVRAVPIIGPQGEVKEWIGTCSDIHDRKMAEEALRKSEKRYEIAASVTHDAIWDWNLLTNELTYTSGYYAIFGFTEAEVQGTIDEWYNHIHPEDVQQVTESIQAVIDSGKKLWTNEYRHLRKDGSFAYVYDRGYVQHDAFGKPIRMVGAMADITERKRAEDALRGNEEQLRLITDSLPVLIAYVNANEQYEFINKTYEEWFAIKREQAQGMYVREFVGEQAYLAIKPYINSVLAGNLLTFELLINYKGAGFRTVNATYIPLREEGIVKGFYVMVLDITERKKTEQALIASEAKFRSVFESDMLGIMIFQEDGSIVEANDKFLQLVGYSREDLRSSGMNWYRMTPPGYEHADADAVNQLKKTGLVPPLEKEYIRKDGSYVSLLIGGAALEEYPSGGVAFVLEITEQKKVQQRLALSEERFRLVSKATNDVIWDWDLANDSIWWNEGLRVLFGYKPEEIEPGSESWYSRVHPADMERVLSGVHYVIDTGGEQWSDEYRFKKADGSYAFVLDRGYILHDKQGKSIRMIGSMVDITYIKEAQEALEHQALELKQSNADLEQFAYISSHDLQEPLNTAASFAKLLARKYQTQLGTEGSEFIDFIVNATDRMKILIRSLLDYSKINSSGKLLEPTNLANVLAQVQENLKATILESGTQITVGTLPVVQAVPLQMVQLFQNLVSNAIKFKGPSPPVIDIRMKEGENHYLFLVEDNGIGMDMKYTNKIFQVFQRLHSRDEYEGAGIGLATCKRIVERHGGLIWVDSKPGKGSVFYFTIRK</sequence>
<dbReference type="InterPro" id="IPR035965">
    <property type="entry name" value="PAS-like_dom_sf"/>
</dbReference>
<dbReference type="Proteomes" id="UP001168528">
    <property type="component" value="Unassembled WGS sequence"/>
</dbReference>
<dbReference type="SMART" id="SM00387">
    <property type="entry name" value="HATPase_c"/>
    <property type="match status" value="1"/>
</dbReference>
<evidence type="ECO:0000256" key="1">
    <source>
        <dbReference type="ARBA" id="ARBA00000085"/>
    </source>
</evidence>
<dbReference type="InterPro" id="IPR036097">
    <property type="entry name" value="HisK_dim/P_sf"/>
</dbReference>
<gene>
    <name evidence="10" type="ORF">Q0590_06955</name>
</gene>
<dbReference type="InterPro" id="IPR005467">
    <property type="entry name" value="His_kinase_dom"/>
</dbReference>
<feature type="domain" description="Histidine kinase" evidence="7">
    <location>
        <begin position="877"/>
        <end position="1088"/>
    </location>
</feature>
<feature type="domain" description="PAC" evidence="9">
    <location>
        <begin position="429"/>
        <end position="481"/>
    </location>
</feature>
<dbReference type="SMART" id="SM00091">
    <property type="entry name" value="PAS"/>
    <property type="match status" value="5"/>
</dbReference>
<evidence type="ECO:0000256" key="3">
    <source>
        <dbReference type="ARBA" id="ARBA00022553"/>
    </source>
</evidence>
<dbReference type="Gene3D" id="1.10.287.130">
    <property type="match status" value="1"/>
</dbReference>
<keyword evidence="11" id="KW-1185">Reference proteome</keyword>
<dbReference type="SUPFAM" id="SSF47384">
    <property type="entry name" value="Homodimeric domain of signal transducing histidine kinase"/>
    <property type="match status" value="1"/>
</dbReference>
<dbReference type="Gene3D" id="2.10.70.100">
    <property type="match status" value="1"/>
</dbReference>
<dbReference type="InterPro" id="IPR013656">
    <property type="entry name" value="PAS_4"/>
</dbReference>
<dbReference type="SMART" id="SM00388">
    <property type="entry name" value="HisKA"/>
    <property type="match status" value="1"/>
</dbReference>
<reference evidence="10" key="1">
    <citation type="submission" date="2023-07" db="EMBL/GenBank/DDBJ databases">
        <title>The genome sequence of Rhodocytophaga aerolata KACC 12507.</title>
        <authorList>
            <person name="Zhang X."/>
        </authorList>
    </citation>
    <scope>NUCLEOTIDE SEQUENCE</scope>
    <source>
        <strain evidence="10">KACC 12507</strain>
    </source>
</reference>
<evidence type="ECO:0000256" key="4">
    <source>
        <dbReference type="ARBA" id="ARBA00022679"/>
    </source>
</evidence>
<dbReference type="EMBL" id="JAUKPO010000003">
    <property type="protein sequence ID" value="MDO1445984.1"/>
    <property type="molecule type" value="Genomic_DNA"/>
</dbReference>
<dbReference type="SUPFAM" id="SSF55874">
    <property type="entry name" value="ATPase domain of HSP90 chaperone/DNA topoisomerase II/histidine kinase"/>
    <property type="match status" value="1"/>
</dbReference>
<dbReference type="NCBIfam" id="TIGR00229">
    <property type="entry name" value="sensory_box"/>
    <property type="match status" value="5"/>
</dbReference>
<dbReference type="Gene3D" id="6.10.250.490">
    <property type="match status" value="1"/>
</dbReference>
<dbReference type="CDD" id="cd00130">
    <property type="entry name" value="PAS"/>
    <property type="match status" value="3"/>
</dbReference>
<dbReference type="SMART" id="SM00086">
    <property type="entry name" value="PAC"/>
    <property type="match status" value="5"/>
</dbReference>
<feature type="domain" description="PAS" evidence="8">
    <location>
        <begin position="606"/>
        <end position="648"/>
    </location>
</feature>
<evidence type="ECO:0000259" key="8">
    <source>
        <dbReference type="PROSITE" id="PS50112"/>
    </source>
</evidence>
<dbReference type="PRINTS" id="PR00344">
    <property type="entry name" value="BCTRLSENSOR"/>
</dbReference>
<dbReference type="Pfam" id="PF02518">
    <property type="entry name" value="HATPase_c"/>
    <property type="match status" value="1"/>
</dbReference>
<keyword evidence="4" id="KW-0808">Transferase</keyword>
<dbReference type="Gene3D" id="3.30.450.20">
    <property type="entry name" value="PAS domain"/>
    <property type="match status" value="6"/>
</dbReference>
<dbReference type="InterPro" id="IPR013655">
    <property type="entry name" value="PAS_fold_3"/>
</dbReference>
<dbReference type="SUPFAM" id="SSF55785">
    <property type="entry name" value="PYP-like sensor domain (PAS domain)"/>
    <property type="match status" value="6"/>
</dbReference>
<dbReference type="Pfam" id="PF08448">
    <property type="entry name" value="PAS_4"/>
    <property type="match status" value="1"/>
</dbReference>
<dbReference type="Pfam" id="PF00512">
    <property type="entry name" value="HisKA"/>
    <property type="match status" value="1"/>
</dbReference>
<dbReference type="PANTHER" id="PTHR43304">
    <property type="entry name" value="PHYTOCHROME-LIKE PROTEIN CPH1"/>
    <property type="match status" value="1"/>
</dbReference>